<dbReference type="PANTHER" id="PTHR13847">
    <property type="entry name" value="SARCOSINE DEHYDROGENASE-RELATED"/>
    <property type="match status" value="1"/>
</dbReference>
<accession>A0ABQ7S4J6</accession>
<evidence type="ECO:0000313" key="2">
    <source>
        <dbReference type="EMBL" id="KAG7852939.1"/>
    </source>
</evidence>
<dbReference type="PANTHER" id="PTHR13847:SF279">
    <property type="entry name" value="FAD DEPENDENT OXIDOREDUCTASE DOMAIN-CONTAINING PROTEIN-RELATED"/>
    <property type="match status" value="1"/>
</dbReference>
<dbReference type="InterPro" id="IPR006076">
    <property type="entry name" value="FAD-dep_OxRdtase"/>
</dbReference>
<dbReference type="EMBL" id="JAHLVD010000001">
    <property type="protein sequence ID" value="KAG7852939.1"/>
    <property type="molecule type" value="Genomic_DNA"/>
</dbReference>
<sequence length="445" mass="49543">MTNYLPVPNSTKSFWLTAEVDFHDHRSTPDLPAETDIVIVGSGYAGTTTAHFLMEQGFTGTIVMLEARDVCSGATARNGGHLKPSLYYSHKSWTKKFGEKGAAEIANFEFAHLAAMKELIESENIDCDFVAGRSCDVHLTPSAVNAALENYREFTKNPYVTCKHDVQLHVGENAKTISHVLDSEVCVTFTAGQLWPYKLVTSLLRKCMQKGLNLQTNTPVLGTEKFGDKWLVKTARGTILARKLVIATNAYTASVEPKFVNKIVPIKGICSHITPKVRPSHLSHTYGIRYDGADQDYLINRADGTVIVGGAKKHIFPFKNVFYNVVDDSTLIPGTKEYFDDYMKLFHDWKLTETETDHIWSGILGYTDDSFPYVGEMPHESNKFIIAGFHGHGMPRVLLSAKALASNIMGKELEVPSAFKISEERMTKTRNEILASRALRLPNSK</sequence>
<proteinExistence type="predicted"/>
<gene>
    <name evidence="2" type="ORF">KL940_000640</name>
</gene>
<organism evidence="2 3">
    <name type="scientific">Pichia angusta</name>
    <name type="common">Yeast</name>
    <name type="synonym">Hansenula polymorpha</name>
    <dbReference type="NCBI Taxonomy" id="870730"/>
    <lineage>
        <taxon>Eukaryota</taxon>
        <taxon>Fungi</taxon>
        <taxon>Dikarya</taxon>
        <taxon>Ascomycota</taxon>
        <taxon>Saccharomycotina</taxon>
        <taxon>Pichiomycetes</taxon>
        <taxon>Pichiales</taxon>
        <taxon>Pichiaceae</taxon>
        <taxon>Ogataea</taxon>
    </lineage>
</organism>
<dbReference type="Gene3D" id="3.50.50.60">
    <property type="entry name" value="FAD/NAD(P)-binding domain"/>
    <property type="match status" value="1"/>
</dbReference>
<reference evidence="2 3" key="1">
    <citation type="journal article" date="2021" name="G3 (Bethesda)">
        <title>Genomic diversity, chromosomal rearrangements, and interspecies hybridization in the ogataea polymorpha species complex.</title>
        <authorList>
            <person name="Hanson S.J."/>
            <person name="Cinneide E.O."/>
            <person name="Salzberg L.I."/>
            <person name="Wolfe K.H."/>
            <person name="McGowan J."/>
            <person name="Fitzpatrick D.A."/>
            <person name="Matlin K."/>
        </authorList>
    </citation>
    <scope>NUCLEOTIDE SEQUENCE [LARGE SCALE GENOMIC DNA]</scope>
    <source>
        <strain evidence="2">51-138</strain>
    </source>
</reference>
<dbReference type="Gene3D" id="3.30.9.10">
    <property type="entry name" value="D-Amino Acid Oxidase, subunit A, domain 2"/>
    <property type="match status" value="1"/>
</dbReference>
<dbReference type="InterPro" id="IPR036188">
    <property type="entry name" value="FAD/NAD-bd_sf"/>
</dbReference>
<dbReference type="Proteomes" id="UP001197328">
    <property type="component" value="Unassembled WGS sequence"/>
</dbReference>
<feature type="domain" description="FAD dependent oxidoreductase" evidence="1">
    <location>
        <begin position="36"/>
        <end position="405"/>
    </location>
</feature>
<dbReference type="Pfam" id="PF01266">
    <property type="entry name" value="DAO"/>
    <property type="match status" value="1"/>
</dbReference>
<keyword evidence="3" id="KW-1185">Reference proteome</keyword>
<dbReference type="SUPFAM" id="SSF51905">
    <property type="entry name" value="FAD/NAD(P)-binding domain"/>
    <property type="match status" value="1"/>
</dbReference>
<protein>
    <recommendedName>
        <fullName evidence="1">FAD dependent oxidoreductase domain-containing protein</fullName>
    </recommendedName>
</protein>
<comment type="caution">
    <text evidence="2">The sequence shown here is derived from an EMBL/GenBank/DDBJ whole genome shotgun (WGS) entry which is preliminary data.</text>
</comment>
<evidence type="ECO:0000259" key="1">
    <source>
        <dbReference type="Pfam" id="PF01266"/>
    </source>
</evidence>
<name>A0ABQ7S4J6_PICAN</name>
<evidence type="ECO:0000313" key="3">
    <source>
        <dbReference type="Proteomes" id="UP001197328"/>
    </source>
</evidence>